<protein>
    <recommendedName>
        <fullName evidence="3">SnoaL-like domain-containing protein</fullName>
    </recommendedName>
</protein>
<evidence type="ECO:0008006" key="3">
    <source>
        <dbReference type="Google" id="ProtNLM"/>
    </source>
</evidence>
<sequence>MIERYSDIAIHKVLNLFEKGNMALLDLIADDIDLRIEHYKDDAQTSWQQCNDKAGFITLLTRLSTDIFPKGTLITSMGSQALGDGWHITTFDQSFWYGEAKKDVSSRTYIISHELAGKVDYFRETVSTIRY</sequence>
<dbReference type="OrthoDB" id="8815537at2"/>
<dbReference type="AlphaFoldDB" id="A0A0N0M0T4"/>
<dbReference type="RefSeq" id="WP_054203411.1">
    <property type="nucleotide sequence ID" value="NZ_LHPH01000007.1"/>
</dbReference>
<dbReference type="EMBL" id="LHPH01000007">
    <property type="protein sequence ID" value="KPH63829.1"/>
    <property type="molecule type" value="Genomic_DNA"/>
</dbReference>
<accession>A0A0N0M0T4</accession>
<dbReference type="PATRIC" id="fig|187330.3.peg.3623"/>
<comment type="caution">
    <text evidence="1">The sequence shown here is derived from an EMBL/GenBank/DDBJ whole genome shotgun (WGS) entry which is preliminary data.</text>
</comment>
<evidence type="ECO:0000313" key="2">
    <source>
        <dbReference type="Proteomes" id="UP000037848"/>
    </source>
</evidence>
<reference evidence="1 2" key="1">
    <citation type="submission" date="2015-08" db="EMBL/GenBank/DDBJ databases">
        <title>Draft Genome Sequence of Pseudoalteromonas porphyrae UCD-SED14.</title>
        <authorList>
            <person name="Coil D.A."/>
            <person name="Jospin G."/>
            <person name="Lee R.D."/>
            <person name="Eisen J.A."/>
        </authorList>
    </citation>
    <scope>NUCLEOTIDE SEQUENCE [LARGE SCALE GENOMIC DNA]</scope>
    <source>
        <strain evidence="1 2">UCD-SED14</strain>
    </source>
</reference>
<gene>
    <name evidence="1" type="ORF">ADS77_07915</name>
</gene>
<evidence type="ECO:0000313" key="1">
    <source>
        <dbReference type="EMBL" id="KPH63829.1"/>
    </source>
</evidence>
<proteinExistence type="predicted"/>
<keyword evidence="2" id="KW-1185">Reference proteome</keyword>
<dbReference type="Proteomes" id="UP000037848">
    <property type="component" value="Unassembled WGS sequence"/>
</dbReference>
<name>A0A0N0M0T4_9GAMM</name>
<organism evidence="1 2">
    <name type="scientific">Pseudoalteromonas porphyrae</name>
    <dbReference type="NCBI Taxonomy" id="187330"/>
    <lineage>
        <taxon>Bacteria</taxon>
        <taxon>Pseudomonadati</taxon>
        <taxon>Pseudomonadota</taxon>
        <taxon>Gammaproteobacteria</taxon>
        <taxon>Alteromonadales</taxon>
        <taxon>Pseudoalteromonadaceae</taxon>
        <taxon>Pseudoalteromonas</taxon>
    </lineage>
</organism>